<evidence type="ECO:0000313" key="2">
    <source>
        <dbReference type="EMBL" id="EZA49082.1"/>
    </source>
</evidence>
<organism evidence="2 3">
    <name type="scientific">Ooceraea biroi</name>
    <name type="common">Clonal raider ant</name>
    <name type="synonym">Cerapachys biroi</name>
    <dbReference type="NCBI Taxonomy" id="2015173"/>
    <lineage>
        <taxon>Eukaryota</taxon>
        <taxon>Metazoa</taxon>
        <taxon>Ecdysozoa</taxon>
        <taxon>Arthropoda</taxon>
        <taxon>Hexapoda</taxon>
        <taxon>Insecta</taxon>
        <taxon>Pterygota</taxon>
        <taxon>Neoptera</taxon>
        <taxon>Endopterygota</taxon>
        <taxon>Hymenoptera</taxon>
        <taxon>Apocrita</taxon>
        <taxon>Aculeata</taxon>
        <taxon>Formicoidea</taxon>
        <taxon>Formicidae</taxon>
        <taxon>Dorylinae</taxon>
        <taxon>Ooceraea</taxon>
    </lineage>
</organism>
<dbReference type="EMBL" id="KK107544">
    <property type="protein sequence ID" value="EZA49082.1"/>
    <property type="molecule type" value="Genomic_DNA"/>
</dbReference>
<feature type="region of interest" description="Disordered" evidence="1">
    <location>
        <begin position="188"/>
        <end position="242"/>
    </location>
</feature>
<gene>
    <name evidence="2" type="ORF">X777_12794</name>
</gene>
<dbReference type="OrthoDB" id="6499973at2759"/>
<feature type="region of interest" description="Disordered" evidence="1">
    <location>
        <begin position="260"/>
        <end position="316"/>
    </location>
</feature>
<feature type="compositionally biased region" description="Basic and acidic residues" evidence="1">
    <location>
        <begin position="260"/>
        <end position="282"/>
    </location>
</feature>
<protein>
    <recommendedName>
        <fullName evidence="4">Monocarboxylate transporter</fullName>
    </recommendedName>
</protein>
<sequence length="495" mass="55029">MTACIDPKVGEYQVVAAAGLSRSASETDEVVKSWIDHDHRVNYPEELLDQPRRRDRLTKYSDSDNNINHYTQNDREWSQQEEKLFSEREIHIVDNPNINVNHDTMDSKICNNVISDRKITVCRKDNENRSEREDTCESALSNQDKIGEYKKVLKRNYTSETVLDNEYCDERETRAARAIKVPIAPANNRIKNPSESAYASQGVDKAIGGSDKRGEGDIENRKDDCDEDEAESMEISSPRSRAYPRGNDVVVCATTPGTDAHREALRSEASRKIVRTPGKDTYARSPGKTRRSASTRRIAIADQADSSRTPETDRQDTVVQCVVERKGCANATRRCENCGEPHFPYGRHSHPWKYSGCLNRDVADQEATRDAETGIAADQGTDLGKPAAPIAATAVLYRSRSLPRLSVHDSGVACSDHAPAAPAEQTHAASRQLVADLRQLLTLKQHYYPEGGWGWVVLLVGLLVQILSHGAHGSVGVFLEQVTVKFGPHVRLQAG</sequence>
<feature type="compositionally biased region" description="Polar residues" evidence="1">
    <location>
        <begin position="189"/>
        <end position="199"/>
    </location>
</feature>
<keyword evidence="3" id="KW-1185">Reference proteome</keyword>
<evidence type="ECO:0008006" key="4">
    <source>
        <dbReference type="Google" id="ProtNLM"/>
    </source>
</evidence>
<evidence type="ECO:0000256" key="1">
    <source>
        <dbReference type="SAM" id="MobiDB-lite"/>
    </source>
</evidence>
<dbReference type="Proteomes" id="UP000053097">
    <property type="component" value="Unassembled WGS sequence"/>
</dbReference>
<proteinExistence type="predicted"/>
<dbReference type="OMA" id="SRAYPHG"/>
<evidence type="ECO:0000313" key="3">
    <source>
        <dbReference type="Proteomes" id="UP000053097"/>
    </source>
</evidence>
<dbReference type="AlphaFoldDB" id="A0A026VZ88"/>
<accession>A0A026VZ88</accession>
<name>A0A026VZ88_OOCBI</name>
<reference evidence="2 3" key="1">
    <citation type="journal article" date="2014" name="Curr. Biol.">
        <title>The genome of the clonal raider ant Cerapachys biroi.</title>
        <authorList>
            <person name="Oxley P.R."/>
            <person name="Ji L."/>
            <person name="Fetter-Pruneda I."/>
            <person name="McKenzie S.K."/>
            <person name="Li C."/>
            <person name="Hu H."/>
            <person name="Zhang G."/>
            <person name="Kronauer D.J."/>
        </authorList>
    </citation>
    <scope>NUCLEOTIDE SEQUENCE [LARGE SCALE GENOMIC DNA]</scope>
</reference>
<feature type="compositionally biased region" description="Basic and acidic residues" evidence="1">
    <location>
        <begin position="210"/>
        <end position="224"/>
    </location>
</feature>